<sequence>MLTEMYCYNPEAGAVWAGVGWGLIGIGRVFGGSVGMELCRWAVLVCWIGCGPRTRWSPEPSRWLEPAQLLDWMDFRRRHVYFSWQLCQGLCKQSTVLWVGDSEMVGNWGLKGLLKGPVLLSGSASGLGQGLFIVFFWKTGGVESHEKEGLRDPEKIQTRWRHIRLLIEVGQYPRRGETISAIRETEGGEIWVEEQQKKLLSSL</sequence>
<dbReference type="EMBL" id="CAMGYJ010000009">
    <property type="protein sequence ID" value="CAI0544897.1"/>
    <property type="molecule type" value="Genomic_DNA"/>
</dbReference>
<name>A0AAV0QKT9_9ROSI</name>
<reference evidence="1" key="1">
    <citation type="submission" date="2022-08" db="EMBL/GenBank/DDBJ databases">
        <authorList>
            <person name="Gutierrez-Valencia J."/>
        </authorList>
    </citation>
    <scope>NUCLEOTIDE SEQUENCE</scope>
</reference>
<evidence type="ECO:0000313" key="2">
    <source>
        <dbReference type="Proteomes" id="UP001154282"/>
    </source>
</evidence>
<accession>A0AAV0QKT9</accession>
<gene>
    <name evidence="1" type="ORF">LITE_LOCUS43355</name>
</gene>
<keyword evidence="2" id="KW-1185">Reference proteome</keyword>
<organism evidence="1 2">
    <name type="scientific">Linum tenue</name>
    <dbReference type="NCBI Taxonomy" id="586396"/>
    <lineage>
        <taxon>Eukaryota</taxon>
        <taxon>Viridiplantae</taxon>
        <taxon>Streptophyta</taxon>
        <taxon>Embryophyta</taxon>
        <taxon>Tracheophyta</taxon>
        <taxon>Spermatophyta</taxon>
        <taxon>Magnoliopsida</taxon>
        <taxon>eudicotyledons</taxon>
        <taxon>Gunneridae</taxon>
        <taxon>Pentapetalae</taxon>
        <taxon>rosids</taxon>
        <taxon>fabids</taxon>
        <taxon>Malpighiales</taxon>
        <taxon>Linaceae</taxon>
        <taxon>Linum</taxon>
    </lineage>
</organism>
<proteinExistence type="predicted"/>
<dbReference type="Proteomes" id="UP001154282">
    <property type="component" value="Unassembled WGS sequence"/>
</dbReference>
<dbReference type="AlphaFoldDB" id="A0AAV0QKT9"/>
<evidence type="ECO:0000313" key="1">
    <source>
        <dbReference type="EMBL" id="CAI0544897.1"/>
    </source>
</evidence>
<protein>
    <submittedName>
        <fullName evidence="1">Uncharacterized protein</fullName>
    </submittedName>
</protein>
<comment type="caution">
    <text evidence="1">The sequence shown here is derived from an EMBL/GenBank/DDBJ whole genome shotgun (WGS) entry which is preliminary data.</text>
</comment>